<keyword evidence="1" id="KW-1133">Transmembrane helix</keyword>
<evidence type="ECO:0000313" key="3">
    <source>
        <dbReference type="Proteomes" id="UP001499852"/>
    </source>
</evidence>
<gene>
    <name evidence="2" type="ORF">GCM10023213_00470</name>
</gene>
<feature type="transmembrane region" description="Helical" evidence="1">
    <location>
        <begin position="35"/>
        <end position="53"/>
    </location>
</feature>
<keyword evidence="3" id="KW-1185">Reference proteome</keyword>
<accession>A0ABP9NR85</accession>
<keyword evidence="1" id="KW-0812">Transmembrane</keyword>
<dbReference type="Proteomes" id="UP001499852">
    <property type="component" value="Unassembled WGS sequence"/>
</dbReference>
<organism evidence="2 3">
    <name type="scientific">Prosthecobacter algae</name>
    <dbReference type="NCBI Taxonomy" id="1144682"/>
    <lineage>
        <taxon>Bacteria</taxon>
        <taxon>Pseudomonadati</taxon>
        <taxon>Verrucomicrobiota</taxon>
        <taxon>Verrucomicrobiia</taxon>
        <taxon>Verrucomicrobiales</taxon>
        <taxon>Verrucomicrobiaceae</taxon>
        <taxon>Prosthecobacter</taxon>
    </lineage>
</organism>
<name>A0ABP9NR85_9BACT</name>
<keyword evidence="1" id="KW-0472">Membrane</keyword>
<protein>
    <submittedName>
        <fullName evidence="2">Uncharacterized protein</fullName>
    </submittedName>
</protein>
<reference evidence="3" key="1">
    <citation type="journal article" date="2019" name="Int. J. Syst. Evol. Microbiol.">
        <title>The Global Catalogue of Microorganisms (GCM) 10K type strain sequencing project: providing services to taxonomists for standard genome sequencing and annotation.</title>
        <authorList>
            <consortium name="The Broad Institute Genomics Platform"/>
            <consortium name="The Broad Institute Genome Sequencing Center for Infectious Disease"/>
            <person name="Wu L."/>
            <person name="Ma J."/>
        </authorList>
    </citation>
    <scope>NUCLEOTIDE SEQUENCE [LARGE SCALE GENOMIC DNA]</scope>
    <source>
        <strain evidence="3">JCM 18053</strain>
    </source>
</reference>
<evidence type="ECO:0000256" key="1">
    <source>
        <dbReference type="SAM" id="Phobius"/>
    </source>
</evidence>
<sequence length="68" mass="7743">MHRTLWSTLTISHIHPSHAAIMRTMLELSRNAEYDVIAAVLIVGVIVAAKYWIQSLSRAEKNESIKNR</sequence>
<comment type="caution">
    <text evidence="2">The sequence shown here is derived from an EMBL/GenBank/DDBJ whole genome shotgun (WGS) entry which is preliminary data.</text>
</comment>
<evidence type="ECO:0000313" key="2">
    <source>
        <dbReference type="EMBL" id="GAA5132380.1"/>
    </source>
</evidence>
<dbReference type="EMBL" id="BAABIA010000001">
    <property type="protein sequence ID" value="GAA5132380.1"/>
    <property type="molecule type" value="Genomic_DNA"/>
</dbReference>
<proteinExistence type="predicted"/>